<dbReference type="Proteomes" id="UP001182556">
    <property type="component" value="Unassembled WGS sequence"/>
</dbReference>
<dbReference type="InterPro" id="IPR004352">
    <property type="entry name" value="GH114_TIM-barrel"/>
</dbReference>
<feature type="region of interest" description="Disordered" evidence="3">
    <location>
        <begin position="27"/>
        <end position="74"/>
    </location>
</feature>
<dbReference type="EMBL" id="JAODAN010000001">
    <property type="protein sequence ID" value="KAK1928046.1"/>
    <property type="molecule type" value="Genomic_DNA"/>
</dbReference>
<evidence type="ECO:0000256" key="3">
    <source>
        <dbReference type="SAM" id="MobiDB-lite"/>
    </source>
</evidence>
<comment type="caution">
    <text evidence="6">The sequence shown here is derived from an EMBL/GenBank/DDBJ whole genome shotgun (WGS) entry which is preliminary data.</text>
</comment>
<dbReference type="Pfam" id="PF03537">
    <property type="entry name" value="Glyco_hydro_114"/>
    <property type="match status" value="1"/>
</dbReference>
<dbReference type="PANTHER" id="PTHR35273">
    <property type="entry name" value="ALPHA-1,4 POLYGALACTOSAMINIDASE, PUTATIVE (AFU_ORTHOLOGUE AFUA_3G07890)-RELATED"/>
    <property type="match status" value="1"/>
</dbReference>
<accession>A0AAD9FXK7</accession>
<evidence type="ECO:0000256" key="4">
    <source>
        <dbReference type="SAM" id="SignalP"/>
    </source>
</evidence>
<dbReference type="InterPro" id="IPR013785">
    <property type="entry name" value="Aldolase_TIM"/>
</dbReference>
<dbReference type="InterPro" id="IPR017853">
    <property type="entry name" value="GH"/>
</dbReference>
<dbReference type="AlphaFoldDB" id="A0AAD9FXK7"/>
<evidence type="ECO:0000313" key="7">
    <source>
        <dbReference type="Proteomes" id="UP001182556"/>
    </source>
</evidence>
<dbReference type="GO" id="GO:0004557">
    <property type="term" value="F:alpha-galactosidase activity"/>
    <property type="evidence" value="ECO:0007669"/>
    <property type="project" value="UniProtKB-EC"/>
</dbReference>
<comment type="catalytic activity">
    <reaction evidence="1">
        <text>Hydrolysis of terminal, non-reducing alpha-D-galactose residues in alpha-D-galactosides, including galactose oligosaccharides, galactomannans and galactolipids.</text>
        <dbReference type="EC" id="3.2.1.22"/>
    </reaction>
</comment>
<reference evidence="6" key="1">
    <citation type="submission" date="2023-02" db="EMBL/GenBank/DDBJ databases">
        <title>Identification and recombinant expression of a fungal hydrolase from Papiliotrema laurentii that hydrolyzes apple cutin and clears colloidal polyester polyurethane.</title>
        <authorList>
            <consortium name="DOE Joint Genome Institute"/>
            <person name="Roman V.A."/>
            <person name="Bojanowski C."/>
            <person name="Crable B.R."/>
            <person name="Wagner D.N."/>
            <person name="Hung C.S."/>
            <person name="Nadeau L.J."/>
            <person name="Schratz L."/>
            <person name="Haridas S."/>
            <person name="Pangilinan J."/>
            <person name="Lipzen A."/>
            <person name="Na H."/>
            <person name="Yan M."/>
            <person name="Ng V."/>
            <person name="Grigoriev I.V."/>
            <person name="Spatafora J.W."/>
            <person name="Barlow D."/>
            <person name="Biffinger J."/>
            <person name="Kelley-Loughnane N."/>
            <person name="Varaljay V.A."/>
            <person name="Crookes-Goodson W.J."/>
        </authorList>
    </citation>
    <scope>NUCLEOTIDE SEQUENCE</scope>
    <source>
        <strain evidence="6">5307AH</strain>
    </source>
</reference>
<evidence type="ECO:0000256" key="1">
    <source>
        <dbReference type="ARBA" id="ARBA00001255"/>
    </source>
</evidence>
<evidence type="ECO:0000259" key="5">
    <source>
        <dbReference type="Pfam" id="PF03537"/>
    </source>
</evidence>
<organism evidence="6 7">
    <name type="scientific">Papiliotrema laurentii</name>
    <name type="common">Cryptococcus laurentii</name>
    <dbReference type="NCBI Taxonomy" id="5418"/>
    <lineage>
        <taxon>Eukaryota</taxon>
        <taxon>Fungi</taxon>
        <taxon>Dikarya</taxon>
        <taxon>Basidiomycota</taxon>
        <taxon>Agaricomycotina</taxon>
        <taxon>Tremellomycetes</taxon>
        <taxon>Tremellales</taxon>
        <taxon>Rhynchogastremaceae</taxon>
        <taxon>Papiliotrema</taxon>
    </lineage>
</organism>
<dbReference type="SUPFAM" id="SSF51445">
    <property type="entry name" value="(Trans)glycosidases"/>
    <property type="match status" value="1"/>
</dbReference>
<proteinExistence type="predicted"/>
<keyword evidence="7" id="KW-1185">Reference proteome</keyword>
<name>A0AAD9FXK7_PAPLA</name>
<keyword evidence="4" id="KW-0732">Signal</keyword>
<sequence length="337" mass="36059">MYILPPCILLTLVVVLPVCLAGDKCGRKTSTKDAATGSPDESPTEALGSPNARPTPTSRTAQSTSPLPTGGGGGKVTLDSTFIYELDNTPVDSPTISSSSGVKVDGSVYIVDMEHSTPEQITKYKADGKTVICYFSAGTWEPGRGDASSFEGSCVCKGGKLGSSSCSSSDNKMSDWNEWWLDIHSDECKASVQNVMAARIKSAKAKGCDGVDPDNVDSYINTDEQKHGNTEQDQVDYLTFLSTTARENGLLIDLKNGGDLLKGEHKDAIVAAFDFSVIEQCHKYDECDVYKPMLAAGKPNFQIEYGGMSSCPSLSKGQHLLVYSQDTLDTRKITLAC</sequence>
<feature type="chain" id="PRO_5041959520" description="alpha-galactosidase" evidence="4">
    <location>
        <begin position="22"/>
        <end position="337"/>
    </location>
</feature>
<evidence type="ECO:0000256" key="2">
    <source>
        <dbReference type="ARBA" id="ARBA00012755"/>
    </source>
</evidence>
<feature type="domain" description="Glycoside-hydrolase family GH114 TIM-barrel" evidence="5">
    <location>
        <begin position="103"/>
        <end position="306"/>
    </location>
</feature>
<evidence type="ECO:0000313" key="6">
    <source>
        <dbReference type="EMBL" id="KAK1928046.1"/>
    </source>
</evidence>
<protein>
    <recommendedName>
        <fullName evidence="2">alpha-galactosidase</fullName>
        <ecNumber evidence="2">3.2.1.22</ecNumber>
    </recommendedName>
</protein>
<feature type="signal peptide" evidence="4">
    <location>
        <begin position="1"/>
        <end position="21"/>
    </location>
</feature>
<dbReference type="Gene3D" id="3.20.20.70">
    <property type="entry name" value="Aldolase class I"/>
    <property type="match status" value="1"/>
</dbReference>
<dbReference type="PANTHER" id="PTHR35273:SF2">
    <property type="entry name" value="ALPHA-GALACTOSIDASE"/>
    <property type="match status" value="1"/>
</dbReference>
<feature type="compositionally biased region" description="Polar residues" evidence="3">
    <location>
        <begin position="52"/>
        <end position="67"/>
    </location>
</feature>
<dbReference type="EC" id="3.2.1.22" evidence="2"/>
<gene>
    <name evidence="6" type="ORF">DB88DRAFT_470600</name>
</gene>